<protein>
    <submittedName>
        <fullName evidence="5">Chaperone protein ClpB</fullName>
    </submittedName>
</protein>
<dbReference type="InterPro" id="IPR027417">
    <property type="entry name" value="P-loop_NTPase"/>
</dbReference>
<evidence type="ECO:0000313" key="6">
    <source>
        <dbReference type="Proteomes" id="UP000250169"/>
    </source>
</evidence>
<dbReference type="Gene3D" id="1.10.8.60">
    <property type="match status" value="1"/>
</dbReference>
<evidence type="ECO:0000256" key="1">
    <source>
        <dbReference type="ARBA" id="ARBA00008675"/>
    </source>
</evidence>
<dbReference type="InterPro" id="IPR050130">
    <property type="entry name" value="ClpA_ClpB"/>
</dbReference>
<comment type="similarity">
    <text evidence="1">Belongs to the ClpA/ClpB family.</text>
</comment>
<dbReference type="InterPro" id="IPR019489">
    <property type="entry name" value="Clp_ATPase_C"/>
</dbReference>
<dbReference type="GO" id="GO:0005524">
    <property type="term" value="F:ATP binding"/>
    <property type="evidence" value="ECO:0007669"/>
    <property type="project" value="UniProtKB-KW"/>
</dbReference>
<accession>A0A2X2SV72</accession>
<proteinExistence type="inferred from homology"/>
<dbReference type="AlphaFoldDB" id="A0A2X2SV72"/>
<dbReference type="GO" id="GO:0016887">
    <property type="term" value="F:ATP hydrolysis activity"/>
    <property type="evidence" value="ECO:0007669"/>
    <property type="project" value="TreeGrafter"/>
</dbReference>
<gene>
    <name evidence="5" type="primary">clpB_1</name>
    <name evidence="5" type="ORF">NCTC11545_00897</name>
</gene>
<name>A0A2X2SV72_CAPOC</name>
<dbReference type="GO" id="GO:0005737">
    <property type="term" value="C:cytoplasm"/>
    <property type="evidence" value="ECO:0007669"/>
    <property type="project" value="TreeGrafter"/>
</dbReference>
<dbReference type="Proteomes" id="UP000250169">
    <property type="component" value="Unassembled WGS sequence"/>
</dbReference>
<organism evidence="5 6">
    <name type="scientific">Capnocytophaga ochracea</name>
    <dbReference type="NCBI Taxonomy" id="1018"/>
    <lineage>
        <taxon>Bacteria</taxon>
        <taxon>Pseudomonadati</taxon>
        <taxon>Bacteroidota</taxon>
        <taxon>Flavobacteriia</taxon>
        <taxon>Flavobacteriales</taxon>
        <taxon>Flavobacteriaceae</taxon>
        <taxon>Capnocytophaga</taxon>
    </lineage>
</organism>
<evidence type="ECO:0000256" key="3">
    <source>
        <dbReference type="ARBA" id="ARBA00022840"/>
    </source>
</evidence>
<evidence type="ECO:0000313" key="5">
    <source>
        <dbReference type="EMBL" id="SQA93521.1"/>
    </source>
</evidence>
<dbReference type="EMBL" id="UAVS01000003">
    <property type="protein sequence ID" value="SQA93521.1"/>
    <property type="molecule type" value="Genomic_DNA"/>
</dbReference>
<dbReference type="SUPFAM" id="SSF52540">
    <property type="entry name" value="P-loop containing nucleoside triphosphate hydrolases"/>
    <property type="match status" value="1"/>
</dbReference>
<dbReference type="PANTHER" id="PTHR11638:SF18">
    <property type="entry name" value="HEAT SHOCK PROTEIN 104"/>
    <property type="match status" value="1"/>
</dbReference>
<evidence type="ECO:0000256" key="2">
    <source>
        <dbReference type="ARBA" id="ARBA00022741"/>
    </source>
</evidence>
<dbReference type="Pfam" id="PF10431">
    <property type="entry name" value="ClpB_D2-small"/>
    <property type="match status" value="1"/>
</dbReference>
<keyword evidence="2" id="KW-0547">Nucleotide-binding</keyword>
<feature type="domain" description="Clp ATPase C-terminal" evidence="4">
    <location>
        <begin position="25"/>
        <end position="114"/>
    </location>
</feature>
<sequence>MQILQSEFKPEFLNRVDDIILFKPLTLANIKGIVEKLVEELQIRLAGQEISISISEEAKAFIAEEAYDPVYGARPLKRYIVRHVETPLAREIVSGNVLPHTSVEIDLSEKEFTFKVNE</sequence>
<dbReference type="GO" id="GO:0034605">
    <property type="term" value="P:cellular response to heat"/>
    <property type="evidence" value="ECO:0007669"/>
    <property type="project" value="TreeGrafter"/>
</dbReference>
<dbReference type="FunFam" id="1.10.8.60:FF:000017">
    <property type="entry name" value="ATP-dependent chaperone ClpB"/>
    <property type="match status" value="1"/>
</dbReference>
<keyword evidence="3" id="KW-0067">ATP-binding</keyword>
<evidence type="ECO:0000259" key="4">
    <source>
        <dbReference type="SMART" id="SM01086"/>
    </source>
</evidence>
<dbReference type="SMART" id="SM01086">
    <property type="entry name" value="ClpB_D2-small"/>
    <property type="match status" value="1"/>
</dbReference>
<reference evidence="5 6" key="1">
    <citation type="submission" date="2018-06" db="EMBL/GenBank/DDBJ databases">
        <authorList>
            <consortium name="Pathogen Informatics"/>
            <person name="Doyle S."/>
        </authorList>
    </citation>
    <scope>NUCLEOTIDE SEQUENCE [LARGE SCALE GENOMIC DNA]</scope>
    <source>
        <strain evidence="5 6">NCTC11545</strain>
    </source>
</reference>
<dbReference type="PANTHER" id="PTHR11638">
    <property type="entry name" value="ATP-DEPENDENT CLP PROTEASE"/>
    <property type="match status" value="1"/>
</dbReference>